<dbReference type="OrthoDB" id="1678458at2759"/>
<evidence type="ECO:0000259" key="11">
    <source>
        <dbReference type="PROSITE" id="PS50011"/>
    </source>
</evidence>
<dbReference type="PROSITE" id="PS50011">
    <property type="entry name" value="PROTEIN_KINASE_DOM"/>
    <property type="match status" value="1"/>
</dbReference>
<dbReference type="Gene3D" id="3.30.200.20">
    <property type="entry name" value="Phosphorylase Kinase, domain 1"/>
    <property type="match status" value="1"/>
</dbReference>
<comment type="catalytic activity">
    <reaction evidence="7">
        <text>L-threonyl-[protein] + ATP = O-phospho-L-threonyl-[protein] + ADP + H(+)</text>
        <dbReference type="Rhea" id="RHEA:46608"/>
        <dbReference type="Rhea" id="RHEA-COMP:11060"/>
        <dbReference type="Rhea" id="RHEA-COMP:11605"/>
        <dbReference type="ChEBI" id="CHEBI:15378"/>
        <dbReference type="ChEBI" id="CHEBI:30013"/>
        <dbReference type="ChEBI" id="CHEBI:30616"/>
        <dbReference type="ChEBI" id="CHEBI:61977"/>
        <dbReference type="ChEBI" id="CHEBI:456216"/>
        <dbReference type="EC" id="2.7.11.1"/>
    </reaction>
</comment>
<keyword evidence="6 9" id="KW-0067">ATP-binding</keyword>
<name>A0A8B8NU18_9MYRT</name>
<dbReference type="FunFam" id="1.10.510.10:FF:001023">
    <property type="entry name" value="Os07g0541700 protein"/>
    <property type="match status" value="1"/>
</dbReference>
<dbReference type="InterPro" id="IPR000719">
    <property type="entry name" value="Prot_kinase_dom"/>
</dbReference>
<evidence type="ECO:0000313" key="13">
    <source>
        <dbReference type="RefSeq" id="XP_030526026.1"/>
    </source>
</evidence>
<dbReference type="CDD" id="cd14066">
    <property type="entry name" value="STKc_IRAK"/>
    <property type="match status" value="1"/>
</dbReference>
<keyword evidence="4 9" id="KW-0547">Nucleotide-binding</keyword>
<evidence type="ECO:0000256" key="2">
    <source>
        <dbReference type="ARBA" id="ARBA00022527"/>
    </source>
</evidence>
<dbReference type="InterPro" id="IPR017441">
    <property type="entry name" value="Protein_kinase_ATP_BS"/>
</dbReference>
<dbReference type="Proteomes" id="UP000827889">
    <property type="component" value="Chromosome 7"/>
</dbReference>
<organism evidence="12 13">
    <name type="scientific">Rhodamnia argentea</name>
    <dbReference type="NCBI Taxonomy" id="178133"/>
    <lineage>
        <taxon>Eukaryota</taxon>
        <taxon>Viridiplantae</taxon>
        <taxon>Streptophyta</taxon>
        <taxon>Embryophyta</taxon>
        <taxon>Tracheophyta</taxon>
        <taxon>Spermatophyta</taxon>
        <taxon>Magnoliopsida</taxon>
        <taxon>eudicotyledons</taxon>
        <taxon>Gunneridae</taxon>
        <taxon>Pentapetalae</taxon>
        <taxon>rosids</taxon>
        <taxon>malvids</taxon>
        <taxon>Myrtales</taxon>
        <taxon>Myrtaceae</taxon>
        <taxon>Myrtoideae</taxon>
        <taxon>Myrteae</taxon>
        <taxon>Australasian group</taxon>
        <taxon>Rhodamnia</taxon>
    </lineage>
</organism>
<evidence type="ECO:0000256" key="1">
    <source>
        <dbReference type="ARBA" id="ARBA00012513"/>
    </source>
</evidence>
<proteinExistence type="inferred from homology"/>
<feature type="domain" description="Protein kinase" evidence="11">
    <location>
        <begin position="105"/>
        <end position="427"/>
    </location>
</feature>
<keyword evidence="5" id="KW-0418">Kinase</keyword>
<dbReference type="PROSITE" id="PS00108">
    <property type="entry name" value="PROTEIN_KINASE_ST"/>
    <property type="match status" value="1"/>
</dbReference>
<dbReference type="PANTHER" id="PTHR47989">
    <property type="entry name" value="OS01G0750732 PROTEIN"/>
    <property type="match status" value="1"/>
</dbReference>
<dbReference type="Gene3D" id="1.10.510.10">
    <property type="entry name" value="Transferase(Phosphotransferase) domain 1"/>
    <property type="match status" value="1"/>
</dbReference>
<dbReference type="RefSeq" id="XP_030526026.1">
    <property type="nucleotide sequence ID" value="XM_030670166.2"/>
</dbReference>
<keyword evidence="3" id="KW-0808">Transferase</keyword>
<sequence length="473" mass="52672">MVFKFTTIGLTEDADVSSLFSPPTPPPSTVCLPLSKTFTRAMAVAGRAAESASFGFTAPAVEVCCWRPKKSSSSDDSDSDLQLLRPQVQLRKFTYDELQVATGNFSEENVLGHGGFGKVYRGILLDGSLAAIKRCALFSGEAEVQKLAEVQVGSMARHRNLIQILGFCDSMEPQRPVKKRKARTEPVEWLLVYQLAANGSVASYLRECTAWQPALDWPTRMHIAVGVARGLSYLHEDCTLQIIHLDIKPSNILLDENFEPLIGDFGLAKFMNHKDWNQEIQKPKSAGASHQMAATEAVNNLQMAFSRAELYRTDKLCGTYCYMPPAYLMHGEFSAKNDVYAFGMVLLELVSGLPIFNLLQQINDLKRLKDILEQNELGCLIDPNLRRDYDENEAKKLVKLALFCIQSSPTKRPMMSEAVQILKGSCLDERWESEKEEIVVDIWQTCSQTCSQSCSTLTGIASHIDPEELSGPR</sequence>
<dbReference type="Pfam" id="PF00069">
    <property type="entry name" value="Pkinase"/>
    <property type="match status" value="1"/>
</dbReference>
<keyword evidence="2 10" id="KW-0723">Serine/threonine-protein kinase</keyword>
<dbReference type="EC" id="2.7.11.1" evidence="1"/>
<dbReference type="InterPro" id="IPR008271">
    <property type="entry name" value="Ser/Thr_kinase_AS"/>
</dbReference>
<dbReference type="FunFam" id="3.30.200.20:FF:000015">
    <property type="entry name" value="Somatic embryogenesis receptor kinase 1"/>
    <property type="match status" value="1"/>
</dbReference>
<dbReference type="KEGG" id="rarg:115737813"/>
<dbReference type="AlphaFoldDB" id="A0A8B8NU18"/>
<dbReference type="PANTHER" id="PTHR47989:SF62">
    <property type="entry name" value="OS05G0423500 PROTEIN"/>
    <property type="match status" value="1"/>
</dbReference>
<accession>A0A8B8NU18</accession>
<dbReference type="GO" id="GO:0004674">
    <property type="term" value="F:protein serine/threonine kinase activity"/>
    <property type="evidence" value="ECO:0007669"/>
    <property type="project" value="UniProtKB-KW"/>
</dbReference>
<dbReference type="SUPFAM" id="SSF56112">
    <property type="entry name" value="Protein kinase-like (PK-like)"/>
    <property type="match status" value="1"/>
</dbReference>
<evidence type="ECO:0000256" key="8">
    <source>
        <dbReference type="ARBA" id="ARBA00048679"/>
    </source>
</evidence>
<comment type="catalytic activity">
    <reaction evidence="8">
        <text>L-seryl-[protein] + ATP = O-phospho-L-seryl-[protein] + ADP + H(+)</text>
        <dbReference type="Rhea" id="RHEA:17989"/>
        <dbReference type="Rhea" id="RHEA-COMP:9863"/>
        <dbReference type="Rhea" id="RHEA-COMP:11604"/>
        <dbReference type="ChEBI" id="CHEBI:15378"/>
        <dbReference type="ChEBI" id="CHEBI:29999"/>
        <dbReference type="ChEBI" id="CHEBI:30616"/>
        <dbReference type="ChEBI" id="CHEBI:83421"/>
        <dbReference type="ChEBI" id="CHEBI:456216"/>
        <dbReference type="EC" id="2.7.11.1"/>
    </reaction>
</comment>
<gene>
    <name evidence="13" type="primary">LOC115737813</name>
</gene>
<evidence type="ECO:0000256" key="7">
    <source>
        <dbReference type="ARBA" id="ARBA00047899"/>
    </source>
</evidence>
<dbReference type="PROSITE" id="PS00107">
    <property type="entry name" value="PROTEIN_KINASE_ATP"/>
    <property type="match status" value="1"/>
</dbReference>
<evidence type="ECO:0000256" key="9">
    <source>
        <dbReference type="PROSITE-ProRule" id="PRU10141"/>
    </source>
</evidence>
<evidence type="ECO:0000256" key="5">
    <source>
        <dbReference type="ARBA" id="ARBA00022777"/>
    </source>
</evidence>
<evidence type="ECO:0000256" key="10">
    <source>
        <dbReference type="RuleBase" id="RU000304"/>
    </source>
</evidence>
<evidence type="ECO:0000313" key="12">
    <source>
        <dbReference type="Proteomes" id="UP000827889"/>
    </source>
</evidence>
<evidence type="ECO:0000256" key="6">
    <source>
        <dbReference type="ARBA" id="ARBA00022840"/>
    </source>
</evidence>
<feature type="binding site" evidence="9">
    <location>
        <position position="133"/>
    </location>
    <ligand>
        <name>ATP</name>
        <dbReference type="ChEBI" id="CHEBI:30616"/>
    </ligand>
</feature>
<protein>
    <recommendedName>
        <fullName evidence="1">non-specific serine/threonine protein kinase</fullName>
        <ecNumber evidence="1">2.7.11.1</ecNumber>
    </recommendedName>
</protein>
<comment type="similarity">
    <text evidence="10">Belongs to the protein kinase superfamily.</text>
</comment>
<evidence type="ECO:0000256" key="4">
    <source>
        <dbReference type="ARBA" id="ARBA00022741"/>
    </source>
</evidence>
<dbReference type="GeneID" id="115737813"/>
<dbReference type="InterPro" id="IPR011009">
    <property type="entry name" value="Kinase-like_dom_sf"/>
</dbReference>
<dbReference type="SMART" id="SM00220">
    <property type="entry name" value="S_TKc"/>
    <property type="match status" value="1"/>
</dbReference>
<dbReference type="GO" id="GO:0005524">
    <property type="term" value="F:ATP binding"/>
    <property type="evidence" value="ECO:0007669"/>
    <property type="project" value="UniProtKB-UniRule"/>
</dbReference>
<keyword evidence="12" id="KW-1185">Reference proteome</keyword>
<evidence type="ECO:0000256" key="3">
    <source>
        <dbReference type="ARBA" id="ARBA00022679"/>
    </source>
</evidence>
<reference evidence="13" key="1">
    <citation type="submission" date="2025-08" db="UniProtKB">
        <authorList>
            <consortium name="RefSeq"/>
        </authorList>
    </citation>
    <scope>IDENTIFICATION</scope>
    <source>
        <tissue evidence="13">Leaf</tissue>
    </source>
</reference>